<dbReference type="Proteomes" id="UP001054945">
    <property type="component" value="Unassembled WGS sequence"/>
</dbReference>
<feature type="compositionally biased region" description="Basic and acidic residues" evidence="1">
    <location>
        <begin position="41"/>
        <end position="59"/>
    </location>
</feature>
<gene>
    <name evidence="2" type="ORF">CEXT_748111</name>
</gene>
<organism evidence="2 3">
    <name type="scientific">Caerostris extrusa</name>
    <name type="common">Bark spider</name>
    <name type="synonym">Caerostris bankana</name>
    <dbReference type="NCBI Taxonomy" id="172846"/>
    <lineage>
        <taxon>Eukaryota</taxon>
        <taxon>Metazoa</taxon>
        <taxon>Ecdysozoa</taxon>
        <taxon>Arthropoda</taxon>
        <taxon>Chelicerata</taxon>
        <taxon>Arachnida</taxon>
        <taxon>Araneae</taxon>
        <taxon>Araneomorphae</taxon>
        <taxon>Entelegynae</taxon>
        <taxon>Araneoidea</taxon>
        <taxon>Araneidae</taxon>
        <taxon>Caerostris</taxon>
    </lineage>
</organism>
<dbReference type="EMBL" id="BPLR01006660">
    <property type="protein sequence ID" value="GIY11565.1"/>
    <property type="molecule type" value="Genomic_DNA"/>
</dbReference>
<evidence type="ECO:0000256" key="1">
    <source>
        <dbReference type="SAM" id="MobiDB-lite"/>
    </source>
</evidence>
<name>A0AAV4QQ55_CAEEX</name>
<evidence type="ECO:0000313" key="2">
    <source>
        <dbReference type="EMBL" id="GIY11565.1"/>
    </source>
</evidence>
<feature type="region of interest" description="Disordered" evidence="1">
    <location>
        <begin position="36"/>
        <end position="59"/>
    </location>
</feature>
<proteinExistence type="predicted"/>
<keyword evidence="3" id="KW-1185">Reference proteome</keyword>
<evidence type="ECO:0000313" key="3">
    <source>
        <dbReference type="Proteomes" id="UP001054945"/>
    </source>
</evidence>
<reference evidence="2 3" key="1">
    <citation type="submission" date="2021-06" db="EMBL/GenBank/DDBJ databases">
        <title>Caerostris extrusa draft genome.</title>
        <authorList>
            <person name="Kono N."/>
            <person name="Arakawa K."/>
        </authorList>
    </citation>
    <scope>NUCLEOTIDE SEQUENCE [LARGE SCALE GENOMIC DNA]</scope>
</reference>
<protein>
    <submittedName>
        <fullName evidence="2">Uncharacterized protein</fullName>
    </submittedName>
</protein>
<accession>A0AAV4QQ55</accession>
<dbReference type="AlphaFoldDB" id="A0AAV4QQ55"/>
<sequence>MLRKTIPNPKLVLYTVPSWISFNRMLKCVLRGRREKKKFRRKEEEEKEKSGWKEERKSEEVFPPLPLRRVANKISLYATVCPPNEEICHDRLLDSQDLNKEKCVVSAPLHFLLR</sequence>
<comment type="caution">
    <text evidence="2">The sequence shown here is derived from an EMBL/GenBank/DDBJ whole genome shotgun (WGS) entry which is preliminary data.</text>
</comment>